<dbReference type="Proteomes" id="UP000076088">
    <property type="component" value="Chromosome"/>
</dbReference>
<feature type="compositionally biased region" description="Low complexity" evidence="1">
    <location>
        <begin position="167"/>
        <end position="179"/>
    </location>
</feature>
<feature type="signal peptide" evidence="2">
    <location>
        <begin position="1"/>
        <end position="23"/>
    </location>
</feature>
<dbReference type="EMBL" id="CP013344">
    <property type="protein sequence ID" value="AMU89042.1"/>
    <property type="molecule type" value="Genomic_DNA"/>
</dbReference>
<accession>A0AAC9AUX1</accession>
<evidence type="ECO:0000256" key="1">
    <source>
        <dbReference type="SAM" id="MobiDB-lite"/>
    </source>
</evidence>
<dbReference type="AlphaFoldDB" id="A0AAC9AUX1"/>
<reference evidence="4" key="1">
    <citation type="submission" date="2015-11" db="EMBL/GenBank/DDBJ databases">
        <title>Complete genome sequence of a polyethylene-glycol degrader Sphingopyxis macrogoltabida 203N (NBRC 111659).</title>
        <authorList>
            <person name="Yoshiyuki O."/>
            <person name="Shouta N."/>
            <person name="Nagata Y."/>
            <person name="Numata M."/>
            <person name="Tsuchikane K."/>
            <person name="Hosoyama A."/>
            <person name="Yamazoe A."/>
            <person name="Tsuda M."/>
            <person name="Fujita N."/>
            <person name="Kawai F."/>
        </authorList>
    </citation>
    <scope>NUCLEOTIDE SEQUENCE [LARGE SCALE GENOMIC DNA]</scope>
    <source>
        <strain evidence="4">203N</strain>
    </source>
</reference>
<keyword evidence="4" id="KW-1185">Reference proteome</keyword>
<organism evidence="3 4">
    <name type="scientific">Sphingopyxis macrogoltabida</name>
    <name type="common">Sphingomonas macrogoltabidus</name>
    <dbReference type="NCBI Taxonomy" id="33050"/>
    <lineage>
        <taxon>Bacteria</taxon>
        <taxon>Pseudomonadati</taxon>
        <taxon>Pseudomonadota</taxon>
        <taxon>Alphaproteobacteria</taxon>
        <taxon>Sphingomonadales</taxon>
        <taxon>Sphingomonadaceae</taxon>
        <taxon>Sphingopyxis</taxon>
    </lineage>
</organism>
<protein>
    <submittedName>
        <fullName evidence="3">Uncharacterized protein</fullName>
    </submittedName>
</protein>
<evidence type="ECO:0000313" key="4">
    <source>
        <dbReference type="Proteomes" id="UP000076088"/>
    </source>
</evidence>
<evidence type="ECO:0000313" key="3">
    <source>
        <dbReference type="EMBL" id="AMU89042.1"/>
    </source>
</evidence>
<proteinExistence type="predicted"/>
<sequence>MRKIRTAVFASIAALAAAGTAVAATADTRVMKVGLPDGSVARIEYQGEVAPKVIVAPAVRLIPVQWTDPFEAAPFAMFDRIVATMHRQTEMMMQQMQQVHTLQREPNALGMMNLAGFGSLPAGTVSYRFSSTSIGNGTCSRSVQVTSLGAGQQPKVMSKSSGDCGHAAKAPGGEASAAENVGKPLQTT</sequence>
<keyword evidence="2" id="KW-0732">Signal</keyword>
<feature type="region of interest" description="Disordered" evidence="1">
    <location>
        <begin position="150"/>
        <end position="188"/>
    </location>
</feature>
<evidence type="ECO:0000256" key="2">
    <source>
        <dbReference type="SAM" id="SignalP"/>
    </source>
</evidence>
<gene>
    <name evidence="3" type="ORF">ATM17_08315</name>
</gene>
<dbReference type="KEGG" id="smaz:LH19_11535"/>
<name>A0AAC9AUX1_SPHMC</name>
<reference evidence="3 4" key="2">
    <citation type="journal article" date="2016" name="Genome Announc.">
        <title>Complete Genome Sequence of Sphingopyxis macrogoltabida Strain 203N (NBRC 111659), a Polyethylene Glycol Degrader.</title>
        <authorList>
            <person name="Ohtsubo Y."/>
            <person name="Nonoyama S."/>
            <person name="Nagata Y."/>
            <person name="Numata M."/>
            <person name="Tsuchikane K."/>
            <person name="Hosoyama A."/>
            <person name="Yamazoe A."/>
            <person name="Tsuda M."/>
            <person name="Fujita N."/>
            <person name="Kawai F."/>
        </authorList>
    </citation>
    <scope>NUCLEOTIDE SEQUENCE [LARGE SCALE GENOMIC DNA]</scope>
    <source>
        <strain evidence="3 4">203N</strain>
    </source>
</reference>
<feature type="chain" id="PRO_5042211363" evidence="2">
    <location>
        <begin position="24"/>
        <end position="188"/>
    </location>
</feature>